<dbReference type="PANTHER" id="PTHR21738:SF0">
    <property type="entry name" value="RIBOSOMAL RNA PROCESSING PROTEIN 36 HOMOLOG"/>
    <property type="match status" value="1"/>
</dbReference>
<evidence type="ECO:0000256" key="4">
    <source>
        <dbReference type="ARBA" id="ARBA00022552"/>
    </source>
</evidence>
<keyword evidence="3 6" id="KW-0690">Ribosome biogenesis</keyword>
<evidence type="ECO:0000256" key="3">
    <source>
        <dbReference type="ARBA" id="ARBA00022517"/>
    </source>
</evidence>
<comment type="similarity">
    <text evidence="2 6">Belongs to the RRP36 family.</text>
</comment>
<dbReference type="InterPro" id="IPR009292">
    <property type="entry name" value="RRP36"/>
</dbReference>
<dbReference type="GO" id="GO:0000462">
    <property type="term" value="P:maturation of SSU-rRNA from tricistronic rRNA transcript (SSU-rRNA, 5.8S rRNA, LSU-rRNA)"/>
    <property type="evidence" value="ECO:0007669"/>
    <property type="project" value="TreeGrafter"/>
</dbReference>
<keyword evidence="5 6" id="KW-0539">Nucleus</keyword>
<accession>A0AAW1DBA0</accession>
<evidence type="ECO:0000256" key="5">
    <source>
        <dbReference type="ARBA" id="ARBA00023242"/>
    </source>
</evidence>
<comment type="subunit">
    <text evidence="6">Associates with 90S and pre-40S pre-ribosomal particles.</text>
</comment>
<dbReference type="GO" id="GO:0030686">
    <property type="term" value="C:90S preribosome"/>
    <property type="evidence" value="ECO:0007669"/>
    <property type="project" value="TreeGrafter"/>
</dbReference>
<sequence>MDTTTSEPTLGEILMKESNVDNVAHKLSKNRNDLRKKRANKNRPREESSKIPVKPLSFHNNIKKKQLKLNSRDPRFDSLCGTYSEKFFHENYNFLDEIKQREKKELEESLKNENDNIKREQIKFLLKRMKDQERENDKKKKNLEKRIKQSEKLKKNLLEGKPAHFKTKTEKKVSDLIEKYEELKSKGKVQSYMKKKLKKNKRQKGTPFEGV</sequence>
<evidence type="ECO:0000256" key="2">
    <source>
        <dbReference type="ARBA" id="ARBA00009418"/>
    </source>
</evidence>
<comment type="subcellular location">
    <subcellularLocation>
        <location evidence="1 6">Nucleus</location>
        <location evidence="1 6">Nucleolus</location>
    </subcellularLocation>
</comment>
<keyword evidence="9" id="KW-1185">Reference proteome</keyword>
<comment type="function">
    <text evidence="6">Component of the 90S pre-ribosome involved in the maturation of rRNAs. Required for early cleavages of the pre-RNAs in the 40S ribosomal subunit maturation pathway.</text>
</comment>
<dbReference type="PANTHER" id="PTHR21738">
    <property type="entry name" value="RIBOSOMAL RNA PROCESSING PROTEIN 36 HOMOLOG"/>
    <property type="match status" value="1"/>
</dbReference>
<feature type="compositionally biased region" description="Basic residues" evidence="7">
    <location>
        <begin position="193"/>
        <end position="204"/>
    </location>
</feature>
<reference evidence="8 9" key="1">
    <citation type="submission" date="2022-12" db="EMBL/GenBank/DDBJ databases">
        <title>Chromosome-level genome assembly of true bugs.</title>
        <authorList>
            <person name="Ma L."/>
            <person name="Li H."/>
        </authorList>
    </citation>
    <scope>NUCLEOTIDE SEQUENCE [LARGE SCALE GENOMIC DNA]</scope>
    <source>
        <strain evidence="8">Lab_2022b</strain>
    </source>
</reference>
<dbReference type="GO" id="GO:0005730">
    <property type="term" value="C:nucleolus"/>
    <property type="evidence" value="ECO:0007669"/>
    <property type="project" value="UniProtKB-SubCell"/>
</dbReference>
<feature type="compositionally biased region" description="Basic residues" evidence="7">
    <location>
        <begin position="26"/>
        <end position="42"/>
    </location>
</feature>
<gene>
    <name evidence="8" type="ORF">O3M35_007740</name>
</gene>
<feature type="region of interest" description="Disordered" evidence="7">
    <location>
        <begin position="1"/>
        <end position="59"/>
    </location>
</feature>
<feature type="region of interest" description="Disordered" evidence="7">
    <location>
        <begin position="188"/>
        <end position="211"/>
    </location>
</feature>
<keyword evidence="6" id="KW-0687">Ribonucleoprotein</keyword>
<proteinExistence type="inferred from homology"/>
<evidence type="ECO:0000256" key="6">
    <source>
        <dbReference type="RuleBase" id="RU368027"/>
    </source>
</evidence>
<comment type="caution">
    <text evidence="8">The sequence shown here is derived from an EMBL/GenBank/DDBJ whole genome shotgun (WGS) entry which is preliminary data.</text>
</comment>
<dbReference type="EMBL" id="JAPXFL010000004">
    <property type="protein sequence ID" value="KAK9507986.1"/>
    <property type="molecule type" value="Genomic_DNA"/>
</dbReference>
<evidence type="ECO:0000313" key="8">
    <source>
        <dbReference type="EMBL" id="KAK9507986.1"/>
    </source>
</evidence>
<dbReference type="AlphaFoldDB" id="A0AAW1DBA0"/>
<evidence type="ECO:0000256" key="1">
    <source>
        <dbReference type="ARBA" id="ARBA00004604"/>
    </source>
</evidence>
<organism evidence="8 9">
    <name type="scientific">Rhynocoris fuscipes</name>
    <dbReference type="NCBI Taxonomy" id="488301"/>
    <lineage>
        <taxon>Eukaryota</taxon>
        <taxon>Metazoa</taxon>
        <taxon>Ecdysozoa</taxon>
        <taxon>Arthropoda</taxon>
        <taxon>Hexapoda</taxon>
        <taxon>Insecta</taxon>
        <taxon>Pterygota</taxon>
        <taxon>Neoptera</taxon>
        <taxon>Paraneoptera</taxon>
        <taxon>Hemiptera</taxon>
        <taxon>Heteroptera</taxon>
        <taxon>Panheteroptera</taxon>
        <taxon>Cimicomorpha</taxon>
        <taxon>Reduviidae</taxon>
        <taxon>Harpactorinae</taxon>
        <taxon>Harpactorini</taxon>
        <taxon>Rhynocoris</taxon>
    </lineage>
</organism>
<dbReference type="Pfam" id="PF06102">
    <property type="entry name" value="RRP36"/>
    <property type="match status" value="1"/>
</dbReference>
<keyword evidence="4 6" id="KW-0698">rRNA processing</keyword>
<protein>
    <recommendedName>
        <fullName evidence="6">rRNA biogenesis protein RRP36</fullName>
    </recommendedName>
</protein>
<evidence type="ECO:0000256" key="7">
    <source>
        <dbReference type="SAM" id="MobiDB-lite"/>
    </source>
</evidence>
<name>A0AAW1DBA0_9HEMI</name>
<dbReference type="Proteomes" id="UP001461498">
    <property type="component" value="Unassembled WGS sequence"/>
</dbReference>
<evidence type="ECO:0000313" key="9">
    <source>
        <dbReference type="Proteomes" id="UP001461498"/>
    </source>
</evidence>
<feature type="region of interest" description="Disordered" evidence="7">
    <location>
        <begin position="129"/>
        <end position="148"/>
    </location>
</feature>